<proteinExistence type="predicted"/>
<organism evidence="2 3">
    <name type="scientific">Capnocytophaga ochracea</name>
    <dbReference type="NCBI Taxonomy" id="1018"/>
    <lineage>
        <taxon>Bacteria</taxon>
        <taxon>Pseudomonadati</taxon>
        <taxon>Bacteroidota</taxon>
        <taxon>Flavobacteriia</taxon>
        <taxon>Flavobacteriales</taxon>
        <taxon>Flavobacteriaceae</taxon>
        <taxon>Capnocytophaga</taxon>
    </lineage>
</organism>
<reference evidence="2 3" key="1">
    <citation type="submission" date="2018-06" db="EMBL/GenBank/DDBJ databases">
        <authorList>
            <consortium name="Pathogen Informatics"/>
            <person name="Doyle S."/>
        </authorList>
    </citation>
    <scope>NUCLEOTIDE SEQUENCE [LARGE SCALE GENOMIC DNA]</scope>
    <source>
        <strain evidence="2 3">NCTC11546</strain>
    </source>
</reference>
<protein>
    <submittedName>
        <fullName evidence="2">Uncharacterized protein</fullName>
    </submittedName>
</protein>
<gene>
    <name evidence="2" type="ORF">NCTC11546_00539</name>
</gene>
<dbReference type="AlphaFoldDB" id="A0A2X2R858"/>
<sequence length="51" mass="5752">MTSDKSPRTPEGGQALKNDNTYQFDNQGLFEAKGMRVARAEEMGELENEEM</sequence>
<evidence type="ECO:0000313" key="3">
    <source>
        <dbReference type="Proteomes" id="UP000249891"/>
    </source>
</evidence>
<accession>A0A2X2R858</accession>
<evidence type="ECO:0000256" key="1">
    <source>
        <dbReference type="SAM" id="MobiDB-lite"/>
    </source>
</evidence>
<dbReference type="EMBL" id="UARG01000017">
    <property type="protein sequence ID" value="SQA77336.1"/>
    <property type="molecule type" value="Genomic_DNA"/>
</dbReference>
<evidence type="ECO:0000313" key="2">
    <source>
        <dbReference type="EMBL" id="SQA77336.1"/>
    </source>
</evidence>
<name>A0A2X2R858_CAPOC</name>
<feature type="region of interest" description="Disordered" evidence="1">
    <location>
        <begin position="1"/>
        <end position="23"/>
    </location>
</feature>
<dbReference type="Proteomes" id="UP000249891">
    <property type="component" value="Unassembled WGS sequence"/>
</dbReference>